<dbReference type="PRINTS" id="PR01009">
    <property type="entry name" value="FLGMRINGFLIF"/>
</dbReference>
<sequence length="544" mass="59351">MNQLRSIYASLTPKQRGSIVIICLAIIAGFFYISRWQHERGFEPLYKELTSEDASAVVAKLKERGVEFRLGEGGTSVMVPTAQAAEMRLEMAGAGLVRSGRPGFELFDKVNFGVTDFAEQVNYRRALEGELERSVVSLAEVEKARIHLTFKRESVYTEARQPAKASVLIKLKPYAKLSAQNVQAIAHLISSAVEGLSPDSVSVLDMNGNLLGRPRRTPTQSGEELNDYALEYQQTVEKQLLSKINSTLEPLLGPDRFRAGVSADCDLTSTDESEEIFDPERSVMTSSQKSEDSSSHTPAGGVPGTASSLPRPSNEGAKGPVGTSRKTENVAYQTSRKVRHRKTPQGTLRRVSVSVLLDNDVEWQGQGASRKKVIVPPTPERVKSIHDLVAGVVGFSQERGDQIVVEVLPFEMNLHGDPLADQAPAPAAAKDWKSKITNVVQDQKQLIPLSAILAAVFVLGVGAWQFRRYKKAKQARKSTVLEAMPALPAASSTPGALAEAMQEQQALEAEEADPVARLLMLVEEKPEQCANVLKQWLSEQEAGA</sequence>
<keyword evidence="6 11" id="KW-1133">Transmembrane helix</keyword>
<comment type="function">
    <text evidence="9">The M ring may be actively involved in energy transduction.</text>
</comment>
<keyword evidence="5 11" id="KW-0812">Transmembrane</keyword>
<proteinExistence type="inferred from homology"/>
<evidence type="ECO:0000256" key="4">
    <source>
        <dbReference type="ARBA" id="ARBA00022475"/>
    </source>
</evidence>
<comment type="similarity">
    <text evidence="3 9">Belongs to the FliF family.</text>
</comment>
<keyword evidence="4" id="KW-1003">Cell membrane</keyword>
<evidence type="ECO:0000256" key="9">
    <source>
        <dbReference type="PIRNR" id="PIRNR004862"/>
    </source>
</evidence>
<evidence type="ECO:0000313" key="15">
    <source>
        <dbReference type="Proteomes" id="UP000593892"/>
    </source>
</evidence>
<evidence type="ECO:0000259" key="12">
    <source>
        <dbReference type="Pfam" id="PF01514"/>
    </source>
</evidence>
<keyword evidence="14" id="KW-0282">Flagellum</keyword>
<evidence type="ECO:0000313" key="14">
    <source>
        <dbReference type="EMBL" id="QOY88876.1"/>
    </source>
</evidence>
<keyword evidence="14" id="KW-0969">Cilium</keyword>
<dbReference type="RefSeq" id="WP_194450539.1">
    <property type="nucleotide sequence ID" value="NZ_CP063849.1"/>
</dbReference>
<dbReference type="InterPro" id="IPR013556">
    <property type="entry name" value="Flag_M-ring_C"/>
</dbReference>
<dbReference type="GO" id="GO:0071973">
    <property type="term" value="P:bacterial-type flagellum-dependent cell motility"/>
    <property type="evidence" value="ECO:0007669"/>
    <property type="project" value="InterPro"/>
</dbReference>
<evidence type="ECO:0000256" key="2">
    <source>
        <dbReference type="ARBA" id="ARBA00004651"/>
    </source>
</evidence>
<dbReference type="AlphaFoldDB" id="A0A7S7NS73"/>
<dbReference type="EMBL" id="CP063849">
    <property type="protein sequence ID" value="QOY88876.1"/>
    <property type="molecule type" value="Genomic_DNA"/>
</dbReference>
<dbReference type="InterPro" id="IPR006182">
    <property type="entry name" value="FliF_N_dom"/>
</dbReference>
<dbReference type="Gene3D" id="3.30.300.30">
    <property type="match status" value="1"/>
</dbReference>
<dbReference type="Pfam" id="PF01514">
    <property type="entry name" value="YscJ_FliF"/>
    <property type="match status" value="1"/>
</dbReference>
<reference evidence="14 15" key="1">
    <citation type="submission" date="2020-10" db="EMBL/GenBank/DDBJ databases">
        <title>Complete genome sequence of Paludibaculum fermentans P105T, a facultatively anaerobic acidobacterium capable of dissimilatory Fe(III) reduction.</title>
        <authorList>
            <person name="Dedysh S.N."/>
            <person name="Beletsky A.V."/>
            <person name="Kulichevskaya I.S."/>
            <person name="Mardanov A.V."/>
            <person name="Ravin N.V."/>
        </authorList>
    </citation>
    <scope>NUCLEOTIDE SEQUENCE [LARGE SCALE GENOMIC DNA]</scope>
    <source>
        <strain evidence="14 15">P105</strain>
    </source>
</reference>
<dbReference type="PANTHER" id="PTHR30046">
    <property type="entry name" value="FLAGELLAR M-RING PROTEIN"/>
    <property type="match status" value="1"/>
</dbReference>
<dbReference type="InterPro" id="IPR043427">
    <property type="entry name" value="YscJ/FliF"/>
</dbReference>
<feature type="region of interest" description="Disordered" evidence="10">
    <location>
        <begin position="268"/>
        <end position="345"/>
    </location>
</feature>
<evidence type="ECO:0000256" key="11">
    <source>
        <dbReference type="SAM" id="Phobius"/>
    </source>
</evidence>
<dbReference type="GO" id="GO:0005886">
    <property type="term" value="C:plasma membrane"/>
    <property type="evidence" value="ECO:0007669"/>
    <property type="project" value="UniProtKB-SubCell"/>
</dbReference>
<keyword evidence="14" id="KW-0966">Cell projection</keyword>
<keyword evidence="8 9" id="KW-0975">Bacterial flagellum</keyword>
<feature type="domain" description="Flagellar M-ring N-terminal" evidence="12">
    <location>
        <begin position="42"/>
        <end position="211"/>
    </location>
</feature>
<evidence type="ECO:0000256" key="10">
    <source>
        <dbReference type="SAM" id="MobiDB-lite"/>
    </source>
</evidence>
<name>A0A7S7NS73_PALFE</name>
<dbReference type="Proteomes" id="UP000593892">
    <property type="component" value="Chromosome"/>
</dbReference>
<dbReference type="Pfam" id="PF08345">
    <property type="entry name" value="YscJ_FliF_C"/>
    <property type="match status" value="1"/>
</dbReference>
<dbReference type="InterPro" id="IPR045851">
    <property type="entry name" value="AMP-bd_C_sf"/>
</dbReference>
<keyword evidence="7 11" id="KW-0472">Membrane</keyword>
<evidence type="ECO:0000256" key="1">
    <source>
        <dbReference type="ARBA" id="ARBA00004117"/>
    </source>
</evidence>
<dbReference type="PIRSF" id="PIRSF004862">
    <property type="entry name" value="FliF"/>
    <property type="match status" value="1"/>
</dbReference>
<evidence type="ECO:0000256" key="3">
    <source>
        <dbReference type="ARBA" id="ARBA00007971"/>
    </source>
</evidence>
<protein>
    <recommendedName>
        <fullName evidence="9">Flagellar M-ring protein</fullName>
    </recommendedName>
</protein>
<dbReference type="InterPro" id="IPR000067">
    <property type="entry name" value="FlgMring_FliF"/>
</dbReference>
<evidence type="ECO:0000256" key="8">
    <source>
        <dbReference type="ARBA" id="ARBA00023143"/>
    </source>
</evidence>
<dbReference type="PANTHER" id="PTHR30046:SF0">
    <property type="entry name" value="FLAGELLAR M-RING PROTEIN"/>
    <property type="match status" value="1"/>
</dbReference>
<evidence type="ECO:0000256" key="7">
    <source>
        <dbReference type="ARBA" id="ARBA00023136"/>
    </source>
</evidence>
<evidence type="ECO:0000256" key="6">
    <source>
        <dbReference type="ARBA" id="ARBA00022989"/>
    </source>
</evidence>
<dbReference type="NCBIfam" id="TIGR00206">
    <property type="entry name" value="fliF"/>
    <property type="match status" value="1"/>
</dbReference>
<gene>
    <name evidence="14" type="primary">fliF</name>
    <name evidence="14" type="ORF">IRI77_02635</name>
</gene>
<organism evidence="14 15">
    <name type="scientific">Paludibaculum fermentans</name>
    <dbReference type="NCBI Taxonomy" id="1473598"/>
    <lineage>
        <taxon>Bacteria</taxon>
        <taxon>Pseudomonadati</taxon>
        <taxon>Acidobacteriota</taxon>
        <taxon>Terriglobia</taxon>
        <taxon>Bryobacterales</taxon>
        <taxon>Bryobacteraceae</taxon>
        <taxon>Paludibaculum</taxon>
    </lineage>
</organism>
<dbReference type="GO" id="GO:0009431">
    <property type="term" value="C:bacterial-type flagellum basal body, MS ring"/>
    <property type="evidence" value="ECO:0007669"/>
    <property type="project" value="InterPro"/>
</dbReference>
<evidence type="ECO:0000256" key="5">
    <source>
        <dbReference type="ARBA" id="ARBA00022692"/>
    </source>
</evidence>
<feature type="transmembrane region" description="Helical" evidence="11">
    <location>
        <begin position="446"/>
        <end position="466"/>
    </location>
</feature>
<dbReference type="GO" id="GO:0003774">
    <property type="term" value="F:cytoskeletal motor activity"/>
    <property type="evidence" value="ECO:0007669"/>
    <property type="project" value="InterPro"/>
</dbReference>
<evidence type="ECO:0000259" key="13">
    <source>
        <dbReference type="Pfam" id="PF08345"/>
    </source>
</evidence>
<dbReference type="KEGG" id="pfer:IRI77_02635"/>
<feature type="transmembrane region" description="Helical" evidence="11">
    <location>
        <begin position="16"/>
        <end position="33"/>
    </location>
</feature>
<accession>A0A7S7NS73</accession>
<comment type="subcellular location">
    <subcellularLocation>
        <location evidence="1 9">Bacterial flagellum basal body</location>
    </subcellularLocation>
    <subcellularLocation>
        <location evidence="2">Cell membrane</location>
        <topology evidence="2">Multi-pass membrane protein</topology>
    </subcellularLocation>
</comment>
<keyword evidence="15" id="KW-1185">Reference proteome</keyword>
<feature type="domain" description="Flagellar M-ring C-terminal" evidence="13">
    <location>
        <begin position="248"/>
        <end position="410"/>
    </location>
</feature>